<dbReference type="EC" id="2.7.11.1" evidence="1 15"/>
<accession>S2K288</accession>
<feature type="active site" description="Proton acceptor" evidence="10">
    <location>
        <position position="230"/>
    </location>
</feature>
<dbReference type="PROSITE" id="PS50011">
    <property type="entry name" value="PROTEIN_KINASE_DOM"/>
    <property type="match status" value="1"/>
</dbReference>
<dbReference type="SUPFAM" id="SSF56112">
    <property type="entry name" value="Protein kinase-like (PK-like)"/>
    <property type="match status" value="1"/>
</dbReference>
<evidence type="ECO:0000313" key="18">
    <source>
        <dbReference type="EMBL" id="EPB89313.1"/>
    </source>
</evidence>
<reference evidence="19" key="1">
    <citation type="submission" date="2013-05" db="EMBL/GenBank/DDBJ databases">
        <title>The Genome sequence of Mucor circinelloides f. circinelloides 1006PhL.</title>
        <authorList>
            <consortium name="The Broad Institute Genomics Platform"/>
            <person name="Cuomo C."/>
            <person name="Earl A."/>
            <person name="Findley K."/>
            <person name="Lee S.C."/>
            <person name="Walker B."/>
            <person name="Young S."/>
            <person name="Zeng Q."/>
            <person name="Gargeya S."/>
            <person name="Fitzgerald M."/>
            <person name="Haas B."/>
            <person name="Abouelleil A."/>
            <person name="Allen A.W."/>
            <person name="Alvarado L."/>
            <person name="Arachchi H.M."/>
            <person name="Berlin A.M."/>
            <person name="Chapman S.B."/>
            <person name="Gainer-Dewar J."/>
            <person name="Goldberg J."/>
            <person name="Griggs A."/>
            <person name="Gujja S."/>
            <person name="Hansen M."/>
            <person name="Howarth C."/>
            <person name="Imamovic A."/>
            <person name="Ireland A."/>
            <person name="Larimer J."/>
            <person name="McCowan C."/>
            <person name="Murphy C."/>
            <person name="Pearson M."/>
            <person name="Poon T.W."/>
            <person name="Priest M."/>
            <person name="Roberts A."/>
            <person name="Saif S."/>
            <person name="Shea T."/>
            <person name="Sisk P."/>
            <person name="Sykes S."/>
            <person name="Wortman J."/>
            <person name="Nusbaum C."/>
            <person name="Birren B."/>
        </authorList>
    </citation>
    <scope>NUCLEOTIDE SEQUENCE [LARGE SCALE GENOMIC DNA]</scope>
    <source>
        <strain evidence="19">1006PhL</strain>
    </source>
</reference>
<evidence type="ECO:0000256" key="16">
    <source>
        <dbReference type="SAM" id="MobiDB-lite"/>
    </source>
</evidence>
<comment type="catalytic activity">
    <reaction evidence="9 15">
        <text>L-seryl-[protein] + ATP = O-phospho-L-seryl-[protein] + ADP + H(+)</text>
        <dbReference type="Rhea" id="RHEA:17989"/>
        <dbReference type="Rhea" id="RHEA-COMP:9863"/>
        <dbReference type="Rhea" id="RHEA-COMP:11604"/>
        <dbReference type="ChEBI" id="CHEBI:15378"/>
        <dbReference type="ChEBI" id="CHEBI:29999"/>
        <dbReference type="ChEBI" id="CHEBI:30616"/>
        <dbReference type="ChEBI" id="CHEBI:83421"/>
        <dbReference type="ChEBI" id="CHEBI:456216"/>
        <dbReference type="EC" id="2.7.11.1"/>
    </reaction>
</comment>
<dbReference type="PROSITE" id="PS00108">
    <property type="entry name" value="PROTEIN_KINASE_ST"/>
    <property type="match status" value="1"/>
</dbReference>
<feature type="binding site" evidence="11">
    <location>
        <begin position="185"/>
        <end position="187"/>
    </location>
    <ligand>
        <name>ATP</name>
        <dbReference type="ChEBI" id="CHEBI:30616"/>
    </ligand>
</feature>
<name>S2K288_MUCC1</name>
<dbReference type="STRING" id="1220926.S2K288"/>
<dbReference type="CDD" id="cd14007">
    <property type="entry name" value="STKc_Aurora"/>
    <property type="match status" value="1"/>
</dbReference>
<evidence type="ECO:0000256" key="2">
    <source>
        <dbReference type="ARBA" id="ARBA00021157"/>
    </source>
</evidence>
<dbReference type="eggNOG" id="KOG0580">
    <property type="taxonomic scope" value="Eukaryota"/>
</dbReference>
<proteinExistence type="inferred from homology"/>
<feature type="cross-link" description="Glycyl lysine isopeptide (Lys-Gly) (interchain with G-Cter in SUMO2)" evidence="12">
    <location>
        <position position="232"/>
    </location>
</feature>
<dbReference type="GO" id="GO:0044779">
    <property type="term" value="P:meiotic spindle checkpoint signaling"/>
    <property type="evidence" value="ECO:0007669"/>
    <property type="project" value="UniProtKB-ARBA"/>
</dbReference>
<evidence type="ECO:0000256" key="11">
    <source>
        <dbReference type="PIRSR" id="PIRSR630616-2"/>
    </source>
</evidence>
<feature type="binding site" evidence="11">
    <location>
        <position position="248"/>
    </location>
    <ligand>
        <name>ATP</name>
        <dbReference type="ChEBI" id="CHEBI:30616"/>
    </ligand>
</feature>
<evidence type="ECO:0000256" key="14">
    <source>
        <dbReference type="RuleBase" id="RU000304"/>
    </source>
</evidence>
<organism evidence="18 19">
    <name type="scientific">Mucor circinelloides f. circinelloides (strain 1006PhL)</name>
    <name type="common">Mucormycosis agent</name>
    <name type="synonym">Calyptromyces circinelloides</name>
    <dbReference type="NCBI Taxonomy" id="1220926"/>
    <lineage>
        <taxon>Eukaryota</taxon>
        <taxon>Fungi</taxon>
        <taxon>Fungi incertae sedis</taxon>
        <taxon>Mucoromycota</taxon>
        <taxon>Mucoromycotina</taxon>
        <taxon>Mucoromycetes</taxon>
        <taxon>Mucorales</taxon>
        <taxon>Mucorineae</taxon>
        <taxon>Mucoraceae</taxon>
        <taxon>Mucor</taxon>
    </lineage>
</organism>
<feature type="region of interest" description="Disordered" evidence="16">
    <location>
        <begin position="17"/>
        <end position="96"/>
    </location>
</feature>
<dbReference type="Gene3D" id="3.30.200.20">
    <property type="entry name" value="Phosphorylase Kinase, domain 1"/>
    <property type="match status" value="1"/>
</dbReference>
<evidence type="ECO:0000256" key="9">
    <source>
        <dbReference type="ARBA" id="ARBA00048679"/>
    </source>
</evidence>
<dbReference type="GO" id="GO:0032133">
    <property type="term" value="C:chromosome passenger complex"/>
    <property type="evidence" value="ECO:0007669"/>
    <property type="project" value="UniProtKB-ARBA"/>
</dbReference>
<evidence type="ECO:0000256" key="3">
    <source>
        <dbReference type="ARBA" id="ARBA00022527"/>
    </source>
</evidence>
<keyword evidence="5 11" id="KW-0547">Nucleotide-binding</keyword>
<dbReference type="Gene3D" id="1.10.510.10">
    <property type="entry name" value="Transferase(Phosphotransferase) domain 1"/>
    <property type="match status" value="1"/>
</dbReference>
<dbReference type="GO" id="GO:0000776">
    <property type="term" value="C:kinetochore"/>
    <property type="evidence" value="ECO:0007669"/>
    <property type="project" value="UniProtKB-ARBA"/>
</dbReference>
<keyword evidence="4 15" id="KW-0808">Transferase</keyword>
<dbReference type="GO" id="GO:0032465">
    <property type="term" value="P:regulation of cytokinesis"/>
    <property type="evidence" value="ECO:0007669"/>
    <property type="project" value="UniProtKB-ARBA"/>
</dbReference>
<evidence type="ECO:0000259" key="17">
    <source>
        <dbReference type="PROSITE" id="PS50011"/>
    </source>
</evidence>
<dbReference type="PROSITE" id="PS00107">
    <property type="entry name" value="PROTEIN_KINASE_ATP"/>
    <property type="match status" value="1"/>
</dbReference>
<dbReference type="VEuPathDB" id="FungiDB:HMPREF1544_03822"/>
<evidence type="ECO:0000256" key="1">
    <source>
        <dbReference type="ARBA" id="ARBA00012513"/>
    </source>
</evidence>
<evidence type="ECO:0000256" key="12">
    <source>
        <dbReference type="PIRSR" id="PIRSR630616-3"/>
    </source>
</evidence>
<feature type="binding site" evidence="11">
    <location>
        <begin position="234"/>
        <end position="235"/>
    </location>
    <ligand>
        <name>ATP</name>
        <dbReference type="ChEBI" id="CHEBI:30616"/>
    </ligand>
</feature>
<evidence type="ECO:0000256" key="5">
    <source>
        <dbReference type="ARBA" id="ARBA00022741"/>
    </source>
</evidence>
<sequence>MSKAGVPYKAINTVKKKTSNDNLKSNTNLGGHSISRINPLKSFDNKKQSGKARNSIKTSSKHSTDTFKPTPTLASTTHRSHTTTTRKRPVSNEHRQSEIKHWTLEDFEIGKTLGRGNFGSVFLAREKASGFIVALKVMYKEQLTALGIQKQLRREVDIQGKLKHPNILRLYGYFHDESRIFLILEYAANGVLYEELRSRVKFTEEEAARYTAQMVNALIYLHGKRVIHRDIKPENLMLGINGEVKIGDFGWSTHFYDSNRRRTLCGTLDYLPPEMVEGRMHDENVDLWSLGILLYELIVGSPPFEEKQAEDDDTSSAITYERIRNVDLQFPRHVSKDAADLIRNLLKYSSKDRLPLRDIMYHPFIAKNLKKT</sequence>
<feature type="compositionally biased region" description="Basic residues" evidence="16">
    <location>
        <begin position="78"/>
        <end position="89"/>
    </location>
</feature>
<dbReference type="InParanoid" id="S2K288"/>
<dbReference type="EMBL" id="KE123936">
    <property type="protein sequence ID" value="EPB89313.1"/>
    <property type="molecule type" value="Genomic_DNA"/>
</dbReference>
<keyword evidence="3 14" id="KW-0723">Serine/threonine-protein kinase</keyword>
<dbReference type="InterPro" id="IPR017441">
    <property type="entry name" value="Protein_kinase_ATP_BS"/>
</dbReference>
<comment type="catalytic activity">
    <reaction evidence="8 15">
        <text>L-threonyl-[protein] + ATP = O-phospho-L-threonyl-[protein] + ADP + H(+)</text>
        <dbReference type="Rhea" id="RHEA:46608"/>
        <dbReference type="Rhea" id="RHEA-COMP:11060"/>
        <dbReference type="Rhea" id="RHEA-COMP:11605"/>
        <dbReference type="ChEBI" id="CHEBI:15378"/>
        <dbReference type="ChEBI" id="CHEBI:30013"/>
        <dbReference type="ChEBI" id="CHEBI:30616"/>
        <dbReference type="ChEBI" id="CHEBI:61977"/>
        <dbReference type="ChEBI" id="CHEBI:456216"/>
        <dbReference type="EC" id="2.7.11.1"/>
    </reaction>
</comment>
<dbReference type="Pfam" id="PF00069">
    <property type="entry name" value="Pkinase"/>
    <property type="match status" value="1"/>
</dbReference>
<dbReference type="OMA" id="ESRFPEW"/>
<dbReference type="OrthoDB" id="377346at2759"/>
<evidence type="ECO:0000256" key="15">
    <source>
        <dbReference type="RuleBase" id="RU367134"/>
    </source>
</evidence>
<feature type="domain" description="Protein kinase" evidence="17">
    <location>
        <begin position="107"/>
        <end position="365"/>
    </location>
</feature>
<keyword evidence="7 11" id="KW-0067">ATP-binding</keyword>
<dbReference type="AlphaFoldDB" id="S2K288"/>
<gene>
    <name evidence="18" type="ORF">HMPREF1544_03822</name>
</gene>
<dbReference type="Proteomes" id="UP000014254">
    <property type="component" value="Unassembled WGS sequence"/>
</dbReference>
<dbReference type="GO" id="GO:1902115">
    <property type="term" value="P:regulation of organelle assembly"/>
    <property type="evidence" value="ECO:0007669"/>
    <property type="project" value="UniProtKB-ARBA"/>
</dbReference>
<evidence type="ECO:0000256" key="6">
    <source>
        <dbReference type="ARBA" id="ARBA00022777"/>
    </source>
</evidence>
<evidence type="ECO:0000256" key="10">
    <source>
        <dbReference type="PIRSR" id="PIRSR630616-1"/>
    </source>
</evidence>
<evidence type="ECO:0000256" key="4">
    <source>
        <dbReference type="ARBA" id="ARBA00022679"/>
    </source>
</evidence>
<keyword evidence="19" id="KW-1185">Reference proteome</keyword>
<protein>
    <recommendedName>
        <fullName evidence="2 15">Aurora kinase</fullName>
        <ecNumber evidence="1 15">2.7.11.1</ecNumber>
    </recommendedName>
</protein>
<dbReference type="SMART" id="SM00220">
    <property type="entry name" value="S_TKc"/>
    <property type="match status" value="1"/>
</dbReference>
<evidence type="ECO:0000256" key="8">
    <source>
        <dbReference type="ARBA" id="ARBA00047899"/>
    </source>
</evidence>
<dbReference type="FunCoup" id="S2K288">
    <property type="interactions" value="587"/>
</dbReference>
<dbReference type="InterPro" id="IPR008271">
    <property type="entry name" value="Ser/Thr_kinase_AS"/>
</dbReference>
<feature type="binding site" evidence="11 13">
    <location>
        <position position="136"/>
    </location>
    <ligand>
        <name>ATP</name>
        <dbReference type="ChEBI" id="CHEBI:30616"/>
    </ligand>
</feature>
<evidence type="ECO:0000256" key="7">
    <source>
        <dbReference type="ARBA" id="ARBA00022840"/>
    </source>
</evidence>
<dbReference type="GO" id="GO:0045143">
    <property type="term" value="P:homologous chromosome segregation"/>
    <property type="evidence" value="ECO:0007669"/>
    <property type="project" value="UniProtKB-ARBA"/>
</dbReference>
<dbReference type="GO" id="GO:0090266">
    <property type="term" value="P:regulation of mitotic cell cycle spindle assembly checkpoint"/>
    <property type="evidence" value="ECO:0007669"/>
    <property type="project" value="UniProtKB-ARBA"/>
</dbReference>
<evidence type="ECO:0000313" key="19">
    <source>
        <dbReference type="Proteomes" id="UP000014254"/>
    </source>
</evidence>
<dbReference type="FunFam" id="1.10.510.10:FF:000235">
    <property type="entry name" value="Serine/threonine-protein kinase ark1"/>
    <property type="match status" value="1"/>
</dbReference>
<dbReference type="FunFam" id="3.30.200.20:FF:000042">
    <property type="entry name" value="Aurora kinase A"/>
    <property type="match status" value="1"/>
</dbReference>
<evidence type="ECO:0000256" key="13">
    <source>
        <dbReference type="PROSITE-ProRule" id="PRU10141"/>
    </source>
</evidence>
<dbReference type="InterPro" id="IPR000719">
    <property type="entry name" value="Prot_kinase_dom"/>
</dbReference>
<dbReference type="PANTHER" id="PTHR24350">
    <property type="entry name" value="SERINE/THREONINE-PROTEIN KINASE IAL-RELATED"/>
    <property type="match status" value="1"/>
</dbReference>
<feature type="compositionally biased region" description="Polar residues" evidence="16">
    <location>
        <begin position="20"/>
        <end position="30"/>
    </location>
</feature>
<keyword evidence="6 15" id="KW-0418">Kinase</keyword>
<dbReference type="GO" id="GO:0005524">
    <property type="term" value="F:ATP binding"/>
    <property type="evidence" value="ECO:0007669"/>
    <property type="project" value="UniProtKB-UniRule"/>
</dbReference>
<dbReference type="GO" id="GO:0008608">
    <property type="term" value="P:attachment of spindle microtubules to kinetochore"/>
    <property type="evidence" value="ECO:0007669"/>
    <property type="project" value="UniProtKB-ARBA"/>
</dbReference>
<dbReference type="GO" id="GO:0072479">
    <property type="term" value="P:response to mitotic cell cycle spindle assembly checkpoint signaling"/>
    <property type="evidence" value="ECO:0007669"/>
    <property type="project" value="UniProtKB-ARBA"/>
</dbReference>
<comment type="similarity">
    <text evidence="15">Belongs to the protein kinase superfamily. Ser/Thr protein kinase family. Aurora subfamily.</text>
</comment>
<dbReference type="GO" id="GO:0051233">
    <property type="term" value="C:spindle midzone"/>
    <property type="evidence" value="ECO:0007669"/>
    <property type="project" value="UniProtKB-ARBA"/>
</dbReference>
<dbReference type="InterPro" id="IPR030616">
    <property type="entry name" value="Aur-like"/>
</dbReference>
<dbReference type="InterPro" id="IPR011009">
    <property type="entry name" value="Kinase-like_dom_sf"/>
</dbReference>
<dbReference type="GO" id="GO:0004674">
    <property type="term" value="F:protein serine/threonine kinase activity"/>
    <property type="evidence" value="ECO:0007669"/>
    <property type="project" value="UniProtKB-KW"/>
</dbReference>